<dbReference type="SUPFAM" id="SSF47616">
    <property type="entry name" value="GST C-terminal domain-like"/>
    <property type="match status" value="1"/>
</dbReference>
<dbReference type="PIRSF" id="PIRSF015753">
    <property type="entry name" value="GST"/>
    <property type="match status" value="1"/>
</dbReference>
<dbReference type="SUPFAM" id="SSF52833">
    <property type="entry name" value="Thioredoxin-like"/>
    <property type="match status" value="1"/>
</dbReference>
<dbReference type="Gene3D" id="3.40.30.10">
    <property type="entry name" value="Glutaredoxin"/>
    <property type="match status" value="1"/>
</dbReference>
<comment type="caution">
    <text evidence="2">The sequence shown here is derived from an EMBL/GenBank/DDBJ whole genome shotgun (WGS) entry which is preliminary data.</text>
</comment>
<dbReference type="SFLD" id="SFLDG01206">
    <property type="entry name" value="Xi.1"/>
    <property type="match status" value="1"/>
</dbReference>
<dbReference type="InterPro" id="IPR004045">
    <property type="entry name" value="Glutathione_S-Trfase_N"/>
</dbReference>
<organism evidence="2 3">
    <name type="scientific">Pseudovibrio japonicus</name>
    <dbReference type="NCBI Taxonomy" id="366534"/>
    <lineage>
        <taxon>Bacteria</taxon>
        <taxon>Pseudomonadati</taxon>
        <taxon>Pseudomonadota</taxon>
        <taxon>Alphaproteobacteria</taxon>
        <taxon>Hyphomicrobiales</taxon>
        <taxon>Stappiaceae</taxon>
        <taxon>Pseudovibrio</taxon>
    </lineage>
</organism>
<keyword evidence="3" id="KW-1185">Reference proteome</keyword>
<dbReference type="InterPro" id="IPR040079">
    <property type="entry name" value="Glutathione_S-Trfase"/>
</dbReference>
<dbReference type="Pfam" id="PF13410">
    <property type="entry name" value="GST_C_2"/>
    <property type="match status" value="1"/>
</dbReference>
<name>A0ABQ3ENT6_9HYPH</name>
<dbReference type="InterPro" id="IPR047047">
    <property type="entry name" value="GST_Omega-like_C"/>
</dbReference>
<evidence type="ECO:0000313" key="3">
    <source>
        <dbReference type="Proteomes" id="UP000637980"/>
    </source>
</evidence>
<dbReference type="SFLD" id="SFLDS00019">
    <property type="entry name" value="Glutathione_Transferase_(cytos"/>
    <property type="match status" value="1"/>
</dbReference>
<evidence type="ECO:0000259" key="1">
    <source>
        <dbReference type="PROSITE" id="PS50405"/>
    </source>
</evidence>
<accession>A0ABQ3ENT6</accession>
<dbReference type="PANTHER" id="PTHR32419">
    <property type="entry name" value="GLUTATHIONYL-HYDROQUINONE REDUCTASE"/>
    <property type="match status" value="1"/>
</dbReference>
<dbReference type="PANTHER" id="PTHR32419:SF6">
    <property type="entry name" value="GLUTATHIONE S-TRANSFERASE OMEGA-LIKE 1-RELATED"/>
    <property type="match status" value="1"/>
</dbReference>
<dbReference type="InterPro" id="IPR036249">
    <property type="entry name" value="Thioredoxin-like_sf"/>
</dbReference>
<dbReference type="InterPro" id="IPR016639">
    <property type="entry name" value="GST_Omega/GSH"/>
</dbReference>
<dbReference type="EMBL" id="BMXE01000007">
    <property type="protein sequence ID" value="GHB43577.1"/>
    <property type="molecule type" value="Genomic_DNA"/>
</dbReference>
<feature type="domain" description="GST C-terminal" evidence="1">
    <location>
        <begin position="163"/>
        <end position="287"/>
    </location>
</feature>
<dbReference type="RefSeq" id="WP_189438207.1">
    <property type="nucleotide sequence ID" value="NZ_BMXE01000007.1"/>
</dbReference>
<reference evidence="3" key="1">
    <citation type="journal article" date="2019" name="Int. J. Syst. Evol. Microbiol.">
        <title>The Global Catalogue of Microorganisms (GCM) 10K type strain sequencing project: providing services to taxonomists for standard genome sequencing and annotation.</title>
        <authorList>
            <consortium name="The Broad Institute Genomics Platform"/>
            <consortium name="The Broad Institute Genome Sequencing Center for Infectious Disease"/>
            <person name="Wu L."/>
            <person name="Ma J."/>
        </authorList>
    </citation>
    <scope>NUCLEOTIDE SEQUENCE [LARGE SCALE GENOMIC DNA]</scope>
    <source>
        <strain evidence="3">KCTC 12861</strain>
    </source>
</reference>
<sequence>MAMMLINGELREKPVSTDGKLIRFNSDIRHWIEPHEGAEFPVEAGRYHLYTSHACPWCHRAMVMRALTGLESAISITEMHPFMGEKGWQIDQSLFDEAAGVPRDEFIFEVYLRALPRYTGPLTVPLLVDKKTGKIVSNNSADIMRMLNTSFGALASSPVNYHPDELSHEIDEISGLIQNTVNSGVYKAGFATSQAAYTEAVSELFDTLDKLDNLLGYQRYLVGHQITEADWRLFATLIRFDAVYVTHFKTDLRRIADYTNLGPYLRELYQIPGIAETVNFKRMREHYFRSHLQINPNGIIPIGPELDLTKPHGRDHIGIIQKGAA</sequence>
<dbReference type="InterPro" id="IPR036282">
    <property type="entry name" value="Glutathione-S-Trfase_C_sf"/>
</dbReference>
<evidence type="ECO:0000313" key="2">
    <source>
        <dbReference type="EMBL" id="GHB43577.1"/>
    </source>
</evidence>
<gene>
    <name evidence="2" type="ORF">GCM10007094_36250</name>
</gene>
<protein>
    <submittedName>
        <fullName evidence="2">Glutathione-dependent reductase</fullName>
    </submittedName>
</protein>
<dbReference type="Proteomes" id="UP000637980">
    <property type="component" value="Unassembled WGS sequence"/>
</dbReference>
<dbReference type="Pfam" id="PF13409">
    <property type="entry name" value="GST_N_2"/>
    <property type="match status" value="1"/>
</dbReference>
<dbReference type="SFLD" id="SFLDG01148">
    <property type="entry name" value="Xi_(cytGST)"/>
    <property type="match status" value="1"/>
</dbReference>
<dbReference type="Gene3D" id="1.20.1050.10">
    <property type="match status" value="1"/>
</dbReference>
<dbReference type="InterPro" id="IPR010987">
    <property type="entry name" value="Glutathione-S-Trfase_C-like"/>
</dbReference>
<proteinExistence type="predicted"/>
<dbReference type="PROSITE" id="PS50405">
    <property type="entry name" value="GST_CTER"/>
    <property type="match status" value="1"/>
</dbReference>
<dbReference type="CDD" id="cd03190">
    <property type="entry name" value="GST_C_Omega_like"/>
    <property type="match status" value="1"/>
</dbReference>